<dbReference type="FunCoup" id="Q234A8">
    <property type="interactions" value="267"/>
</dbReference>
<evidence type="ECO:0000313" key="7">
    <source>
        <dbReference type="EMBL" id="EAR92119.1"/>
    </source>
</evidence>
<dbReference type="SUPFAM" id="SSF56235">
    <property type="entry name" value="N-terminal nucleophile aminohydrolases (Ntn hydrolases)"/>
    <property type="match status" value="1"/>
</dbReference>
<dbReference type="InterPro" id="IPR023332">
    <property type="entry name" value="Proteasome_alpha-type"/>
</dbReference>
<comment type="subcellular location">
    <subcellularLocation>
        <location evidence="5">Cytoplasm</location>
    </subcellularLocation>
    <subcellularLocation>
        <location evidence="5">Nucleus</location>
    </subcellularLocation>
</comment>
<dbReference type="InterPro" id="IPR050115">
    <property type="entry name" value="Proteasome_alpha"/>
</dbReference>
<dbReference type="STRING" id="312017.Q234A8"/>
<dbReference type="HOGENOM" id="CLU_035750_4_1_1"/>
<gene>
    <name evidence="7" type="ORF">TTHERM_00106960</name>
</gene>
<dbReference type="SMART" id="SM00948">
    <property type="entry name" value="Proteasome_A_N"/>
    <property type="match status" value="1"/>
</dbReference>
<dbReference type="InterPro" id="IPR000426">
    <property type="entry name" value="Proteasome_asu_N"/>
</dbReference>
<dbReference type="MEROPS" id="T01.971"/>
<evidence type="ECO:0000256" key="1">
    <source>
        <dbReference type="ARBA" id="ARBA00022490"/>
    </source>
</evidence>
<dbReference type="KEGG" id="tet:TTHERM_00106960"/>
<reference evidence="8" key="1">
    <citation type="journal article" date="2006" name="PLoS Biol.">
        <title>Macronuclear genome sequence of the ciliate Tetrahymena thermophila, a model eukaryote.</title>
        <authorList>
            <person name="Eisen J.A."/>
            <person name="Coyne R.S."/>
            <person name="Wu M."/>
            <person name="Wu D."/>
            <person name="Thiagarajan M."/>
            <person name="Wortman J.R."/>
            <person name="Badger J.H."/>
            <person name="Ren Q."/>
            <person name="Amedeo P."/>
            <person name="Jones K.M."/>
            <person name="Tallon L.J."/>
            <person name="Delcher A.L."/>
            <person name="Salzberg S.L."/>
            <person name="Silva J.C."/>
            <person name="Haas B.J."/>
            <person name="Majoros W.H."/>
            <person name="Farzad M."/>
            <person name="Carlton J.M."/>
            <person name="Smith R.K. Jr."/>
            <person name="Garg J."/>
            <person name="Pearlman R.E."/>
            <person name="Karrer K.M."/>
            <person name="Sun L."/>
            <person name="Manning G."/>
            <person name="Elde N.C."/>
            <person name="Turkewitz A.P."/>
            <person name="Asai D.J."/>
            <person name="Wilkes D.E."/>
            <person name="Wang Y."/>
            <person name="Cai H."/>
            <person name="Collins K."/>
            <person name="Stewart B.A."/>
            <person name="Lee S.R."/>
            <person name="Wilamowska K."/>
            <person name="Weinberg Z."/>
            <person name="Ruzzo W.L."/>
            <person name="Wloga D."/>
            <person name="Gaertig J."/>
            <person name="Frankel J."/>
            <person name="Tsao C.-C."/>
            <person name="Gorovsky M.A."/>
            <person name="Keeling P.J."/>
            <person name="Waller R.F."/>
            <person name="Patron N.J."/>
            <person name="Cherry J.M."/>
            <person name="Stover N.A."/>
            <person name="Krieger C.J."/>
            <person name="del Toro C."/>
            <person name="Ryder H.F."/>
            <person name="Williamson S.C."/>
            <person name="Barbeau R.A."/>
            <person name="Hamilton E.P."/>
            <person name="Orias E."/>
        </authorList>
    </citation>
    <scope>NUCLEOTIDE SEQUENCE [LARGE SCALE GENOMIC DNA]</scope>
    <source>
        <strain evidence="8">SB210</strain>
    </source>
</reference>
<dbReference type="AlphaFoldDB" id="Q234A8"/>
<dbReference type="InterPro" id="IPR029055">
    <property type="entry name" value="Ntn_hydrolases_N"/>
</dbReference>
<name>Q234A8_TETTS</name>
<dbReference type="InterPro" id="IPR034642">
    <property type="entry name" value="Proteasome_subunit_alpha6"/>
</dbReference>
<proteinExistence type="inferred from homology"/>
<organism evidence="7 8">
    <name type="scientific">Tetrahymena thermophila (strain SB210)</name>
    <dbReference type="NCBI Taxonomy" id="312017"/>
    <lineage>
        <taxon>Eukaryota</taxon>
        <taxon>Sar</taxon>
        <taxon>Alveolata</taxon>
        <taxon>Ciliophora</taxon>
        <taxon>Intramacronucleata</taxon>
        <taxon>Oligohymenophorea</taxon>
        <taxon>Hymenostomatida</taxon>
        <taxon>Tetrahymenina</taxon>
        <taxon>Tetrahymenidae</taxon>
        <taxon>Tetrahymena</taxon>
    </lineage>
</organism>
<dbReference type="Proteomes" id="UP000009168">
    <property type="component" value="Unassembled WGS sequence"/>
</dbReference>
<dbReference type="GO" id="GO:0006511">
    <property type="term" value="P:ubiquitin-dependent protein catabolic process"/>
    <property type="evidence" value="ECO:0007669"/>
    <property type="project" value="InterPro"/>
</dbReference>
<accession>Q234A8</accession>
<dbReference type="InParanoid" id="Q234A8"/>
<dbReference type="InterPro" id="IPR001353">
    <property type="entry name" value="Proteasome_sua/b"/>
</dbReference>
<sequence>MSGSETQITVFSPEGRLFQVEYAQRAVKNSGITTIGVRGKDCVVLITEKKTQESYVDMNSFTNIHTVSERVGAATTGYYPDSKAIVTRLRQEASEYKLKNGHFMPVDQLSCRLGDLSQVYTQKAFMRPYAVETILAGYDNELGPLLYKNDPSGYFCGYRAVASGIKEQDAIHQLEKEFKKDKNATSMSFDKTIEVAINTLKNILNREFNPTDIEIGVVSKEQPKFKKLNEQEIEEALRRTNQSKQ</sequence>
<dbReference type="GO" id="GO:0005634">
    <property type="term" value="C:nucleus"/>
    <property type="evidence" value="ECO:0007669"/>
    <property type="project" value="UniProtKB-SubCell"/>
</dbReference>
<dbReference type="PROSITE" id="PS00388">
    <property type="entry name" value="PROTEASOME_ALPHA_1"/>
    <property type="match status" value="1"/>
</dbReference>
<protein>
    <recommendedName>
        <fullName evidence="5">Proteasome subunit alpha type</fullName>
    </recommendedName>
</protein>
<evidence type="ECO:0000256" key="5">
    <source>
        <dbReference type="RuleBase" id="RU000551"/>
    </source>
</evidence>
<evidence type="ECO:0000313" key="8">
    <source>
        <dbReference type="Proteomes" id="UP000009168"/>
    </source>
</evidence>
<dbReference type="EMBL" id="GG662767">
    <property type="protein sequence ID" value="EAR92119.1"/>
    <property type="molecule type" value="Genomic_DNA"/>
</dbReference>
<dbReference type="GO" id="GO:0005737">
    <property type="term" value="C:cytoplasm"/>
    <property type="evidence" value="ECO:0007669"/>
    <property type="project" value="UniProtKB-SubCell"/>
</dbReference>
<evidence type="ECO:0000256" key="2">
    <source>
        <dbReference type="ARBA" id="ARBA00022942"/>
    </source>
</evidence>
<dbReference type="CDD" id="cd03754">
    <property type="entry name" value="proteasome_alpha_type_6"/>
    <property type="match status" value="1"/>
</dbReference>
<evidence type="ECO:0000256" key="4">
    <source>
        <dbReference type="PROSITE-ProRule" id="PRU00808"/>
    </source>
</evidence>
<keyword evidence="3 5" id="KW-0539">Nucleus</keyword>
<evidence type="ECO:0000259" key="6">
    <source>
        <dbReference type="PROSITE" id="PS00388"/>
    </source>
</evidence>
<dbReference type="GO" id="GO:0019773">
    <property type="term" value="C:proteasome core complex, alpha-subunit complex"/>
    <property type="evidence" value="ECO:0007669"/>
    <property type="project" value="UniProtKB-UniRule"/>
</dbReference>
<dbReference type="OMA" id="YGYDMPV"/>
<dbReference type="Pfam" id="PF10584">
    <property type="entry name" value="Proteasome_A_N"/>
    <property type="match status" value="1"/>
</dbReference>
<feature type="domain" description="Proteasome alpha-type subunits" evidence="6">
    <location>
        <begin position="4"/>
        <end position="26"/>
    </location>
</feature>
<dbReference type="PANTHER" id="PTHR11599">
    <property type="entry name" value="PROTEASOME SUBUNIT ALPHA/BETA"/>
    <property type="match status" value="1"/>
</dbReference>
<comment type="subunit">
    <text evidence="5">The 26S proteasome consists of a 20S proteasome core and two 19S regulatory subunits.</text>
</comment>
<dbReference type="Gene3D" id="3.60.20.10">
    <property type="entry name" value="Glutamine Phosphoribosylpyrophosphate, subunit 1, domain 1"/>
    <property type="match status" value="1"/>
</dbReference>
<comment type="similarity">
    <text evidence="4 5">Belongs to the peptidase T1A family.</text>
</comment>
<dbReference type="eggNOG" id="KOG0182">
    <property type="taxonomic scope" value="Eukaryota"/>
</dbReference>
<evidence type="ECO:0000256" key="3">
    <source>
        <dbReference type="ARBA" id="ARBA00023242"/>
    </source>
</evidence>
<dbReference type="RefSeq" id="XP_001012340.1">
    <property type="nucleotide sequence ID" value="XM_001012340.3"/>
</dbReference>
<dbReference type="PROSITE" id="PS51475">
    <property type="entry name" value="PROTEASOME_ALPHA_2"/>
    <property type="match status" value="1"/>
</dbReference>
<dbReference type="GeneID" id="7846590"/>
<dbReference type="Pfam" id="PF00227">
    <property type="entry name" value="Proteasome"/>
    <property type="match status" value="1"/>
</dbReference>
<dbReference type="OrthoDB" id="431557at2759"/>
<keyword evidence="2 4" id="KW-0647">Proteasome</keyword>
<keyword evidence="1 5" id="KW-0963">Cytoplasm</keyword>
<keyword evidence="8" id="KW-1185">Reference proteome</keyword>